<feature type="compositionally biased region" description="Basic and acidic residues" evidence="6">
    <location>
        <begin position="181"/>
        <end position="196"/>
    </location>
</feature>
<feature type="region of interest" description="Disordered" evidence="6">
    <location>
        <begin position="181"/>
        <end position="231"/>
    </location>
</feature>
<dbReference type="PROSITE" id="PS00972">
    <property type="entry name" value="USP_1"/>
    <property type="match status" value="1"/>
</dbReference>
<dbReference type="PROSITE" id="PS50235">
    <property type="entry name" value="USP_3"/>
    <property type="match status" value="1"/>
</dbReference>
<feature type="domain" description="USP" evidence="7">
    <location>
        <begin position="292"/>
        <end position="1321"/>
    </location>
</feature>
<dbReference type="Gene3D" id="3.90.70.10">
    <property type="entry name" value="Cysteine proteinases"/>
    <property type="match status" value="2"/>
</dbReference>
<comment type="similarity">
    <text evidence="1">Belongs to the peptidase C19 family.</text>
</comment>
<dbReference type="InterPro" id="IPR018200">
    <property type="entry name" value="USP_CS"/>
</dbReference>
<evidence type="ECO:0000256" key="4">
    <source>
        <dbReference type="ARBA" id="ARBA00022833"/>
    </source>
</evidence>
<dbReference type="Gene3D" id="3.30.40.10">
    <property type="entry name" value="Zinc/RING finger domain, C3HC4 (zinc finger)"/>
    <property type="match status" value="1"/>
</dbReference>
<feature type="compositionally biased region" description="Low complexity" evidence="6">
    <location>
        <begin position="978"/>
        <end position="990"/>
    </location>
</feature>
<evidence type="ECO:0000256" key="3">
    <source>
        <dbReference type="ARBA" id="ARBA00022771"/>
    </source>
</evidence>
<feature type="region of interest" description="Disordered" evidence="6">
    <location>
        <begin position="76"/>
        <end position="99"/>
    </location>
</feature>
<evidence type="ECO:0000256" key="5">
    <source>
        <dbReference type="PROSITE-ProRule" id="PRU00502"/>
    </source>
</evidence>
<feature type="region of interest" description="Disordered" evidence="6">
    <location>
        <begin position="836"/>
        <end position="863"/>
    </location>
</feature>
<evidence type="ECO:0000259" key="7">
    <source>
        <dbReference type="PROSITE" id="PS50235"/>
    </source>
</evidence>
<dbReference type="PANTHER" id="PTHR21646">
    <property type="entry name" value="UBIQUITIN CARBOXYL-TERMINAL HYDROLASE"/>
    <property type="match status" value="1"/>
</dbReference>
<evidence type="ECO:0000313" key="10">
    <source>
        <dbReference type="Proteomes" id="UP001605036"/>
    </source>
</evidence>
<dbReference type="InterPro" id="IPR013083">
    <property type="entry name" value="Znf_RING/FYVE/PHD"/>
</dbReference>
<feature type="compositionally biased region" description="Polar residues" evidence="6">
    <location>
        <begin position="1153"/>
        <end position="1166"/>
    </location>
</feature>
<dbReference type="EMBL" id="JBHFFA010000007">
    <property type="protein sequence ID" value="KAL2613811.1"/>
    <property type="molecule type" value="Genomic_DNA"/>
</dbReference>
<feature type="compositionally biased region" description="Polar residues" evidence="6">
    <location>
        <begin position="1046"/>
        <end position="1056"/>
    </location>
</feature>
<keyword evidence="4" id="KW-0862">Zinc</keyword>
<dbReference type="InterPro" id="IPR001394">
    <property type="entry name" value="Peptidase_C19_UCH"/>
</dbReference>
<dbReference type="PROSITE" id="PS00973">
    <property type="entry name" value="USP_2"/>
    <property type="match status" value="1"/>
</dbReference>
<feature type="compositionally biased region" description="Basic and acidic residues" evidence="6">
    <location>
        <begin position="991"/>
        <end position="1006"/>
    </location>
</feature>
<comment type="caution">
    <text evidence="9">The sequence shown here is derived from an EMBL/GenBank/DDBJ whole genome shotgun (WGS) entry which is preliminary data.</text>
</comment>
<dbReference type="InterPro" id="IPR028889">
    <property type="entry name" value="USP"/>
</dbReference>
<dbReference type="InterPro" id="IPR038765">
    <property type="entry name" value="Papain-like_cys_pep_sf"/>
</dbReference>
<dbReference type="Pfam" id="PF02148">
    <property type="entry name" value="zf-UBP"/>
    <property type="match status" value="1"/>
</dbReference>
<gene>
    <name evidence="9" type="ORF">R1flu_025503</name>
</gene>
<evidence type="ECO:0000256" key="6">
    <source>
        <dbReference type="SAM" id="MobiDB-lite"/>
    </source>
</evidence>
<feature type="region of interest" description="Disordered" evidence="6">
    <location>
        <begin position="260"/>
        <end position="281"/>
    </location>
</feature>
<feature type="domain" description="UBP-type" evidence="8">
    <location>
        <begin position="43"/>
        <end position="198"/>
    </location>
</feature>
<sequence>MGKRAKKKVQSAPGKFVAGSRLASNTLASSAPSLSEGGRLEETGCQHGANIDKLRTQLAKASAIHCQECAKLRSGKERRGGKGKPLNKKGLIPSPLSPFSDEKASSQKLWICLWCGHAGCGAGNSGLGGVNGSNKFVAKQGVVGRGHAWQHWLQLKHPMVMLCGDEFMSWCFQCEASHEHNRTEGETKSSELESQRVSEANTLDSEMSAEIETRESPEVESGKSAEDKEDASVALTRDELLQQCADLVQKKLVEQATEVKELSAGGPQQEDEKSRSGGVIPEEAAKPKRVIKGLLNLGNTCFFNSVMQNLLGLEILRDHFLGESAEFEGSLTTSLRKFFQEVTIQPANESVGMNGLEGGPKRGAKARGGWTVFDGVHNPKGLFGAICAKAPRFKGYQQQDSHELLKCLLDGLHTEEETARKLFTTANKKADDHTSDLGDTEVDGEKKTILSTEANGAKGLEKKQEQVETFVDKVFGGQLSSTVSCCECGHSSVVYEPFLDLSLSIPAKKVSQPTQLQSVSEASAPRVLTKSQRMHSLRPNGSPLRLNTGEKLELEDDVLNSTSSHIAGLGTPILLLPPPPPKGNIVDSLTLSTVSDDTSWLDFLDDSEDLESQVTYGCAPNPEEYGSGCASSLYAPGCFVDQDFEMIEGSVANGASVKQSCLSAGDVASLHALNAHRFEEITDDGGMDGSLVTTLSSADPRLDTGTPCEKLLLLEAPRQSWSETNLHSMRFDSGSGHEEDGFVQIRGGSESQVLLLTQGDEVDYIFHEPVVDNSLHPGTSAEQFGNCDDDSKLLSENVTRHTDTGPLSDSAQGDAGAHTIGEAQGDYDGVASLFEEEESQEYGPSYGPCPLNHDTSGYEGSGGFEEVGLDDVLDLGKISCEGRDDWLVCTNDQQIDNGEEVAVSLEGCLQIFTRPEILSGENAWGCENCTKRYYEKLAGGLEKSDVTLSEKDLPKRVEENTIGKNGNLLGDGNYLPISGEGEPLSSSGSQEDLRTQQEDSSLRDDGVTDVACTSISDHEEVASQRAIGTGGVAVKVHPSSEDVTSDGPSSSGPATASCENWRIEKCFERFEDAGLEKTEGKESRVGSSETIQGNGDLVSVRSTAGEAELRDSPCSSLSNGLGNTTGKDRDASGGESSSLSDESNAQKSEPGAAQNSEKTTNFSSSRRNAKLTKSRSKKVVPEPRKVIKQEATKRYLISKAPPVLVVQLKRFARDMRGRLSKLYGPVEFQECLDLSPYVDQRHVTSQNCRYRLTGTVEHSGTLKGGHYVASVRGPQAATTDDSNGSASPESTWYHISDSYVRQTSLDAVLKSEAYLLFYERC</sequence>
<name>A0ABD1Y101_9MARC</name>
<keyword evidence="2" id="KW-0479">Metal-binding</keyword>
<dbReference type="GO" id="GO:0008270">
    <property type="term" value="F:zinc ion binding"/>
    <property type="evidence" value="ECO:0007669"/>
    <property type="project" value="UniProtKB-KW"/>
</dbReference>
<dbReference type="SUPFAM" id="SSF54001">
    <property type="entry name" value="Cysteine proteinases"/>
    <property type="match status" value="1"/>
</dbReference>
<organism evidence="9 10">
    <name type="scientific">Riccia fluitans</name>
    <dbReference type="NCBI Taxonomy" id="41844"/>
    <lineage>
        <taxon>Eukaryota</taxon>
        <taxon>Viridiplantae</taxon>
        <taxon>Streptophyta</taxon>
        <taxon>Embryophyta</taxon>
        <taxon>Marchantiophyta</taxon>
        <taxon>Marchantiopsida</taxon>
        <taxon>Marchantiidae</taxon>
        <taxon>Marchantiales</taxon>
        <taxon>Ricciaceae</taxon>
        <taxon>Riccia</taxon>
    </lineage>
</organism>
<dbReference type="InterPro" id="IPR050185">
    <property type="entry name" value="Ub_carboxyl-term_hydrolase"/>
</dbReference>
<dbReference type="PROSITE" id="PS50271">
    <property type="entry name" value="ZF_UBP"/>
    <property type="match status" value="1"/>
</dbReference>
<dbReference type="SUPFAM" id="SSF57850">
    <property type="entry name" value="RING/U-box"/>
    <property type="match status" value="1"/>
</dbReference>
<dbReference type="SMART" id="SM00290">
    <property type="entry name" value="ZnF_UBP"/>
    <property type="match status" value="1"/>
</dbReference>
<feature type="compositionally biased region" description="Basic and acidic residues" evidence="6">
    <location>
        <begin position="211"/>
        <end position="226"/>
    </location>
</feature>
<evidence type="ECO:0000259" key="8">
    <source>
        <dbReference type="PROSITE" id="PS50271"/>
    </source>
</evidence>
<dbReference type="Proteomes" id="UP001605036">
    <property type="component" value="Unassembled WGS sequence"/>
</dbReference>
<dbReference type="Pfam" id="PF00443">
    <property type="entry name" value="UCH"/>
    <property type="match status" value="1"/>
</dbReference>
<feature type="region of interest" description="Disordered" evidence="6">
    <location>
        <begin position="1037"/>
        <end position="1056"/>
    </location>
</feature>
<feature type="region of interest" description="Disordered" evidence="6">
    <location>
        <begin position="800"/>
        <end position="822"/>
    </location>
</feature>
<dbReference type="PANTHER" id="PTHR21646:SF39">
    <property type="entry name" value="UBIQUITIN CARBOXYL-TERMINAL HYDROLASE 16"/>
    <property type="match status" value="1"/>
</dbReference>
<feature type="region of interest" description="Disordered" evidence="6">
    <location>
        <begin position="1076"/>
        <end position="1185"/>
    </location>
</feature>
<feature type="compositionally biased region" description="Polar residues" evidence="6">
    <location>
        <begin position="1113"/>
        <end position="1125"/>
    </location>
</feature>
<evidence type="ECO:0000256" key="1">
    <source>
        <dbReference type="ARBA" id="ARBA00009085"/>
    </source>
</evidence>
<protein>
    <recommendedName>
        <fullName evidence="11">Ubiquitinyl hydrolase 1</fullName>
    </recommendedName>
</protein>
<reference evidence="9 10" key="1">
    <citation type="submission" date="2024-09" db="EMBL/GenBank/DDBJ databases">
        <title>Chromosome-scale assembly of Riccia fluitans.</title>
        <authorList>
            <person name="Paukszto L."/>
            <person name="Sawicki J."/>
            <person name="Karawczyk K."/>
            <person name="Piernik-Szablinska J."/>
            <person name="Szczecinska M."/>
            <person name="Mazdziarz M."/>
        </authorList>
    </citation>
    <scope>NUCLEOTIDE SEQUENCE [LARGE SCALE GENOMIC DNA]</scope>
    <source>
        <strain evidence="9">Rf_01</strain>
        <tissue evidence="9">Aerial parts of the thallus</tissue>
    </source>
</reference>
<keyword evidence="3 5" id="KW-0863">Zinc-finger</keyword>
<proteinExistence type="inferred from homology"/>
<feature type="compositionally biased region" description="Basic residues" evidence="6">
    <location>
        <begin position="1167"/>
        <end position="1178"/>
    </location>
</feature>
<feature type="compositionally biased region" description="Low complexity" evidence="6">
    <location>
        <begin position="1133"/>
        <end position="1143"/>
    </location>
</feature>
<dbReference type="InterPro" id="IPR001607">
    <property type="entry name" value="Znf_UBP"/>
</dbReference>
<keyword evidence="10" id="KW-1185">Reference proteome</keyword>
<evidence type="ECO:0000313" key="9">
    <source>
        <dbReference type="EMBL" id="KAL2613811.1"/>
    </source>
</evidence>
<evidence type="ECO:0008006" key="11">
    <source>
        <dbReference type="Google" id="ProtNLM"/>
    </source>
</evidence>
<accession>A0ABD1Y101</accession>
<feature type="region of interest" description="Disordered" evidence="6">
    <location>
        <begin position="957"/>
        <end position="1006"/>
    </location>
</feature>
<evidence type="ECO:0000256" key="2">
    <source>
        <dbReference type="ARBA" id="ARBA00022723"/>
    </source>
</evidence>